<accession>A0A7R9I418</accession>
<dbReference type="EMBL" id="OD568156">
    <property type="protein sequence ID" value="CAD7446629.1"/>
    <property type="molecule type" value="Genomic_DNA"/>
</dbReference>
<gene>
    <name evidence="1" type="ORF">TBIB3V08_LOCUS8956</name>
</gene>
<organism evidence="1">
    <name type="scientific">Timema bartmani</name>
    <dbReference type="NCBI Taxonomy" id="61472"/>
    <lineage>
        <taxon>Eukaryota</taxon>
        <taxon>Metazoa</taxon>
        <taxon>Ecdysozoa</taxon>
        <taxon>Arthropoda</taxon>
        <taxon>Hexapoda</taxon>
        <taxon>Insecta</taxon>
        <taxon>Pterygota</taxon>
        <taxon>Neoptera</taxon>
        <taxon>Polyneoptera</taxon>
        <taxon>Phasmatodea</taxon>
        <taxon>Timematodea</taxon>
        <taxon>Timematoidea</taxon>
        <taxon>Timematidae</taxon>
        <taxon>Timema</taxon>
    </lineage>
</organism>
<reference evidence="1" key="1">
    <citation type="submission" date="2020-11" db="EMBL/GenBank/DDBJ databases">
        <authorList>
            <person name="Tran Van P."/>
        </authorList>
    </citation>
    <scope>NUCLEOTIDE SEQUENCE</scope>
</reference>
<dbReference type="AlphaFoldDB" id="A0A7R9I418"/>
<proteinExistence type="predicted"/>
<name>A0A7R9I418_9NEOP</name>
<protein>
    <submittedName>
        <fullName evidence="1">Uncharacterized protein</fullName>
    </submittedName>
</protein>
<sequence length="117" mass="12849">MFVTLLLVGRQCGLVCVYTELGLLRQGKVFQSGSRTLTRHYSGPDKKLLQDCVKHVNKMAKPQRSCSHIAVFLTCFNKVNGTLLHGLKSGTASDQHTSGDVEKNTTHLYIAGESRAT</sequence>
<evidence type="ECO:0000313" key="1">
    <source>
        <dbReference type="EMBL" id="CAD7446629.1"/>
    </source>
</evidence>